<dbReference type="InterPro" id="IPR023833">
    <property type="entry name" value="Signal_pept_SipW-depend-type"/>
</dbReference>
<sequence length="193" mass="21529">MSIRKKLGTGFAAAALGISLVSGGTFAYFSDTEESENTFAAGTLDLSVDPEVIINVDNLRPGDWEFRTFYLENNGSLDITEVLLNTSYEVVDAEGDNTDDFGKHIRVNFLENYDKSEGDRFNDIIYSTTLYELQDMAPDAVAKNVLGFENEQSGLEAGTSDTMYVQFEFVDNEENQNQFQGDALTLNWSFEAR</sequence>
<proteinExistence type="predicted"/>
<keyword evidence="3" id="KW-1185">Reference proteome</keyword>
<evidence type="ECO:0000313" key="2">
    <source>
        <dbReference type="EMBL" id="SFB36092.1"/>
    </source>
</evidence>
<dbReference type="OrthoDB" id="2660939at2"/>
<dbReference type="AlphaFoldDB" id="A0A1I1AF43"/>
<reference evidence="2 3" key="1">
    <citation type="submission" date="2016-10" db="EMBL/GenBank/DDBJ databases">
        <authorList>
            <person name="de Groot N.N."/>
        </authorList>
    </citation>
    <scope>NUCLEOTIDE SEQUENCE [LARGE SCALE GENOMIC DNA]</scope>
    <source>
        <strain evidence="2 3">CGMCC 1.3702</strain>
    </source>
</reference>
<evidence type="ECO:0000313" key="3">
    <source>
        <dbReference type="Proteomes" id="UP000198642"/>
    </source>
</evidence>
<feature type="signal peptide" evidence="1">
    <location>
        <begin position="1"/>
        <end position="27"/>
    </location>
</feature>
<dbReference type="EMBL" id="FOJW01000019">
    <property type="protein sequence ID" value="SFB36092.1"/>
    <property type="molecule type" value="Genomic_DNA"/>
</dbReference>
<keyword evidence="1" id="KW-0732">Signal</keyword>
<gene>
    <name evidence="2" type="ORF">SAMN04488072_11920</name>
</gene>
<evidence type="ECO:0000256" key="1">
    <source>
        <dbReference type="SAM" id="SignalP"/>
    </source>
</evidence>
<organism evidence="2 3">
    <name type="scientific">Lentibacillus halodurans</name>
    <dbReference type="NCBI Taxonomy" id="237679"/>
    <lineage>
        <taxon>Bacteria</taxon>
        <taxon>Bacillati</taxon>
        <taxon>Bacillota</taxon>
        <taxon>Bacilli</taxon>
        <taxon>Bacillales</taxon>
        <taxon>Bacillaceae</taxon>
        <taxon>Lentibacillus</taxon>
    </lineage>
</organism>
<name>A0A1I1AF43_9BACI</name>
<dbReference type="Proteomes" id="UP000198642">
    <property type="component" value="Unassembled WGS sequence"/>
</dbReference>
<accession>A0A1I1AF43</accession>
<dbReference type="Pfam" id="PF12389">
    <property type="entry name" value="Peptidase_M73"/>
    <property type="match status" value="1"/>
</dbReference>
<dbReference type="InterPro" id="IPR022121">
    <property type="entry name" value="Peptidase_M73_camelysin"/>
</dbReference>
<feature type="chain" id="PRO_5011435235" evidence="1">
    <location>
        <begin position="28"/>
        <end position="193"/>
    </location>
</feature>
<protein>
    <submittedName>
        <fullName evidence="2">Camelysin. Metallo peptidase. MEROPS family M73</fullName>
    </submittedName>
</protein>
<dbReference type="RefSeq" id="WP_090241122.1">
    <property type="nucleotide sequence ID" value="NZ_FOJW01000019.1"/>
</dbReference>
<dbReference type="STRING" id="237679.SAMN04488072_11920"/>
<dbReference type="NCBIfam" id="TIGR04088">
    <property type="entry name" value="cognate_SipW"/>
    <property type="match status" value="1"/>
</dbReference>